<reference evidence="2 3" key="1">
    <citation type="journal article" date="2010" name="Stand. Genomic Sci.">
        <title>Complete genome sequence of Cellulophaga algicola type strain (IC166).</title>
        <authorList>
            <person name="Abt B."/>
            <person name="Lu M."/>
            <person name="Misra M."/>
            <person name="Han C."/>
            <person name="Nolan M."/>
            <person name="Lucas S."/>
            <person name="Hammon N."/>
            <person name="Deshpande S."/>
            <person name="Cheng J.F."/>
            <person name="Tapia R."/>
            <person name="Goodwin L."/>
            <person name="Pitluck S."/>
            <person name="Liolios K."/>
            <person name="Pagani I."/>
            <person name="Ivanova N."/>
            <person name="Mavromatis K."/>
            <person name="Ovchinikova G."/>
            <person name="Pati A."/>
            <person name="Chen A."/>
            <person name="Palaniappan K."/>
            <person name="Land M."/>
            <person name="Hauser L."/>
            <person name="Chang Y.J."/>
            <person name="Jeffries C.D."/>
            <person name="Detter J.C."/>
            <person name="Brambilla E."/>
            <person name="Rohde M."/>
            <person name="Tindall B.J."/>
            <person name="Goker M."/>
            <person name="Woyke T."/>
            <person name="Bristow J."/>
            <person name="Eisen J.A."/>
            <person name="Markowitz V."/>
            <person name="Hugenholtz P."/>
            <person name="Kyrpides N.C."/>
            <person name="Klenk H.P."/>
            <person name="Lapidus A."/>
        </authorList>
    </citation>
    <scope>NUCLEOTIDE SEQUENCE [LARGE SCALE GENOMIC DNA]</scope>
    <source>
        <strain evidence="3">DSM 14237 / IC166 / ACAM 630</strain>
    </source>
</reference>
<name>E6XDB1_CELAD</name>
<protein>
    <submittedName>
        <fullName evidence="2">Uncharacterized protein</fullName>
    </submittedName>
</protein>
<keyword evidence="3" id="KW-1185">Reference proteome</keyword>
<keyword evidence="1" id="KW-0472">Membrane</keyword>
<evidence type="ECO:0000313" key="3">
    <source>
        <dbReference type="Proteomes" id="UP000008634"/>
    </source>
</evidence>
<evidence type="ECO:0000256" key="1">
    <source>
        <dbReference type="SAM" id="Phobius"/>
    </source>
</evidence>
<feature type="transmembrane region" description="Helical" evidence="1">
    <location>
        <begin position="9"/>
        <end position="27"/>
    </location>
</feature>
<gene>
    <name evidence="2" type="ordered locus">Celal_0685</name>
</gene>
<keyword evidence="1" id="KW-0812">Transmembrane</keyword>
<dbReference type="HOGENOM" id="CLU_1812309_0_0_10"/>
<feature type="transmembrane region" description="Helical" evidence="1">
    <location>
        <begin position="111"/>
        <end position="135"/>
    </location>
</feature>
<feature type="transmembrane region" description="Helical" evidence="1">
    <location>
        <begin position="70"/>
        <end position="91"/>
    </location>
</feature>
<dbReference type="OrthoDB" id="998154at2"/>
<sequence length="144" mass="16157">MLQSIRTKIAATLITSNLILGNGILFIGGKSSFTEAVNYPLMGGMSLACIILYTLFFYYSKFETYSKFKLILLSVLSCMAIILLGCWFTVLLKEPIAEFFMNIPTALLMGIMGNIMFFPVSIVLGLLNFGIIRYYKNKKNVISF</sequence>
<proteinExistence type="predicted"/>
<keyword evidence="1" id="KW-1133">Transmembrane helix</keyword>
<dbReference type="eggNOG" id="ENOG503409Y">
    <property type="taxonomic scope" value="Bacteria"/>
</dbReference>
<organism evidence="2 3">
    <name type="scientific">Cellulophaga algicola (strain DSM 14237 / IC166 / ACAM 630)</name>
    <dbReference type="NCBI Taxonomy" id="688270"/>
    <lineage>
        <taxon>Bacteria</taxon>
        <taxon>Pseudomonadati</taxon>
        <taxon>Bacteroidota</taxon>
        <taxon>Flavobacteriia</taxon>
        <taxon>Flavobacteriales</taxon>
        <taxon>Flavobacteriaceae</taxon>
        <taxon>Cellulophaga</taxon>
    </lineage>
</organism>
<feature type="transmembrane region" description="Helical" evidence="1">
    <location>
        <begin position="39"/>
        <end position="58"/>
    </location>
</feature>
<accession>E6XDB1</accession>
<dbReference type="KEGG" id="cao:Celal_0685"/>
<evidence type="ECO:0000313" key="2">
    <source>
        <dbReference type="EMBL" id="ADV48024.1"/>
    </source>
</evidence>
<dbReference type="AlphaFoldDB" id="E6XDB1"/>
<dbReference type="RefSeq" id="WP_013549514.1">
    <property type="nucleotide sequence ID" value="NC_014934.1"/>
</dbReference>
<dbReference type="STRING" id="688270.Celal_0685"/>
<dbReference type="Proteomes" id="UP000008634">
    <property type="component" value="Chromosome"/>
</dbReference>
<dbReference type="EMBL" id="CP002453">
    <property type="protein sequence ID" value="ADV48024.1"/>
    <property type="molecule type" value="Genomic_DNA"/>
</dbReference>